<reference evidence="2" key="1">
    <citation type="submission" date="2018-01" db="EMBL/GenBank/DDBJ databases">
        <title>An insight into the sialome of Amazonian anophelines.</title>
        <authorList>
            <person name="Ribeiro J.M."/>
            <person name="Scarpassa V."/>
            <person name="Calvo E."/>
        </authorList>
    </citation>
    <scope>NUCLEOTIDE SEQUENCE</scope>
</reference>
<organism evidence="2">
    <name type="scientific">Anopheles darlingi</name>
    <name type="common">Mosquito</name>
    <dbReference type="NCBI Taxonomy" id="43151"/>
    <lineage>
        <taxon>Eukaryota</taxon>
        <taxon>Metazoa</taxon>
        <taxon>Ecdysozoa</taxon>
        <taxon>Arthropoda</taxon>
        <taxon>Hexapoda</taxon>
        <taxon>Insecta</taxon>
        <taxon>Pterygota</taxon>
        <taxon>Neoptera</taxon>
        <taxon>Endopterygota</taxon>
        <taxon>Diptera</taxon>
        <taxon>Nematocera</taxon>
        <taxon>Culicoidea</taxon>
        <taxon>Culicidae</taxon>
        <taxon>Anophelinae</taxon>
        <taxon>Anopheles</taxon>
    </lineage>
</organism>
<accession>A0A2M4DGB0</accession>
<feature type="chain" id="PRO_5014630356" evidence="1">
    <location>
        <begin position="22"/>
        <end position="68"/>
    </location>
</feature>
<feature type="signal peptide" evidence="1">
    <location>
        <begin position="1"/>
        <end position="21"/>
    </location>
</feature>
<name>A0A2M4DGB0_ANODA</name>
<evidence type="ECO:0000256" key="1">
    <source>
        <dbReference type="SAM" id="SignalP"/>
    </source>
</evidence>
<dbReference type="AlphaFoldDB" id="A0A2M4DGB0"/>
<sequence>MLPMRRTGQGILVLLVELTLAQLRVLAPRPKRMLDKLDKLHIKLLLELNRLVRSCTLHLTKPEIRLNI</sequence>
<dbReference type="EMBL" id="GGFL01012462">
    <property type="protein sequence ID" value="MBW76640.1"/>
    <property type="molecule type" value="Transcribed_RNA"/>
</dbReference>
<proteinExistence type="predicted"/>
<evidence type="ECO:0000313" key="2">
    <source>
        <dbReference type="EMBL" id="MBW76640.1"/>
    </source>
</evidence>
<protein>
    <submittedName>
        <fullName evidence="2">Putative secreted protein</fullName>
    </submittedName>
</protein>
<keyword evidence="1" id="KW-0732">Signal</keyword>